<dbReference type="Pfam" id="PF18931">
    <property type="entry name" value="DUF5680"/>
    <property type="match status" value="1"/>
</dbReference>
<reference evidence="3" key="1">
    <citation type="submission" date="2017-09" db="EMBL/GenBank/DDBJ databases">
        <title>Depth-based differentiation of microbial function through sediment-hosted aquifers and enrichment of novel symbionts in the deep terrestrial subsurface.</title>
        <authorList>
            <person name="Probst A.J."/>
            <person name="Ladd B."/>
            <person name="Jarett J.K."/>
            <person name="Geller-Mcgrath D.E."/>
            <person name="Sieber C.M.K."/>
            <person name="Emerson J.B."/>
            <person name="Anantharaman K."/>
            <person name="Thomas B.C."/>
            <person name="Malmstrom R."/>
            <person name="Stieglmeier M."/>
            <person name="Klingl A."/>
            <person name="Woyke T."/>
            <person name="Ryan C.M."/>
            <person name="Banfield J.F."/>
        </authorList>
    </citation>
    <scope>NUCLEOTIDE SEQUENCE [LARGE SCALE GENOMIC DNA]</scope>
</reference>
<protein>
    <recommendedName>
        <fullName evidence="1">DUF5680 domain-containing protein</fullName>
    </recommendedName>
</protein>
<evidence type="ECO:0000259" key="1">
    <source>
        <dbReference type="Pfam" id="PF18931"/>
    </source>
</evidence>
<feature type="domain" description="DUF5680" evidence="1">
    <location>
        <begin position="47"/>
        <end position="150"/>
    </location>
</feature>
<evidence type="ECO:0000313" key="2">
    <source>
        <dbReference type="EMBL" id="PIZ45806.1"/>
    </source>
</evidence>
<dbReference type="Proteomes" id="UP000228920">
    <property type="component" value="Unassembled WGS sequence"/>
</dbReference>
<name>A0A2M7THQ0_UNCKA</name>
<dbReference type="EMBL" id="PFNL01000122">
    <property type="protein sequence ID" value="PIZ45806.1"/>
    <property type="molecule type" value="Genomic_DNA"/>
</dbReference>
<sequence>MDKKSLQEFLVAANKAGYATGNENDWVKQADGSTTISFEQGDFLMHDNFFGGEPYGGRMVVFYQKKAVWMMVYYGFVFEGVDTAPVYAMLRKALSQMPASCPLRGPHSISDKDLEYTNYWEGDILKFMGEEQIIRNDEGVYKATYAGGLIDV</sequence>
<dbReference type="AlphaFoldDB" id="A0A2M7THQ0"/>
<evidence type="ECO:0000313" key="3">
    <source>
        <dbReference type="Proteomes" id="UP000228920"/>
    </source>
</evidence>
<gene>
    <name evidence="2" type="ORF">COY32_04615</name>
</gene>
<comment type="caution">
    <text evidence="2">The sequence shown here is derived from an EMBL/GenBank/DDBJ whole genome shotgun (WGS) entry which is preliminary data.</text>
</comment>
<dbReference type="InterPro" id="IPR043735">
    <property type="entry name" value="DUF5680"/>
</dbReference>
<accession>A0A2M7THQ0</accession>
<organism evidence="2 3">
    <name type="scientific">candidate division WWE3 bacterium CG_4_10_14_0_2_um_filter_41_14</name>
    <dbReference type="NCBI Taxonomy" id="1975072"/>
    <lineage>
        <taxon>Bacteria</taxon>
        <taxon>Katanobacteria</taxon>
    </lineage>
</organism>
<proteinExistence type="predicted"/>